<dbReference type="HOGENOM" id="CLU_2241633_0_0_1"/>
<evidence type="ECO:0000313" key="2">
    <source>
        <dbReference type="EMBL" id="CCA26702.1"/>
    </source>
</evidence>
<reference evidence="2" key="1">
    <citation type="journal article" date="2011" name="PLoS Biol.">
        <title>Gene gain and loss during evolution of obligate parasitism in the white rust pathogen of Arabidopsis thaliana.</title>
        <authorList>
            <person name="Kemen E."/>
            <person name="Gardiner A."/>
            <person name="Schultz-Larsen T."/>
            <person name="Kemen A.C."/>
            <person name="Balmuth A.L."/>
            <person name="Robert-Seilaniantz A."/>
            <person name="Bailey K."/>
            <person name="Holub E."/>
            <person name="Studholme D.J."/>
            <person name="Maclean D."/>
            <person name="Jones J.D."/>
        </authorList>
    </citation>
    <scope>NUCLEOTIDE SEQUENCE</scope>
</reference>
<dbReference type="Gene3D" id="3.40.50.720">
    <property type="entry name" value="NAD(P)-binding Rossmann-like Domain"/>
    <property type="match status" value="1"/>
</dbReference>
<evidence type="ECO:0000256" key="1">
    <source>
        <dbReference type="ARBA" id="ARBA00023002"/>
    </source>
</evidence>
<dbReference type="PANTHER" id="PTHR11133">
    <property type="entry name" value="SACCHAROPINE DEHYDROGENASE"/>
    <property type="match status" value="1"/>
</dbReference>
<reference evidence="2" key="2">
    <citation type="submission" date="2011-02" db="EMBL/GenBank/DDBJ databases">
        <authorList>
            <person name="MacLean D."/>
        </authorList>
    </citation>
    <scope>NUCLEOTIDE SEQUENCE</scope>
</reference>
<dbReference type="AlphaFoldDB" id="F0WYY8"/>
<name>F0WYY8_9STRA</name>
<keyword evidence="1" id="KW-0560">Oxidoreductase</keyword>
<dbReference type="PANTHER" id="PTHR11133:SF22">
    <property type="entry name" value="ALPHA-AMINOADIPIC SEMIALDEHYDE SYNTHASE, MITOCHONDRIAL"/>
    <property type="match status" value="1"/>
</dbReference>
<protein>
    <submittedName>
        <fullName evidence="2">Alphaaminoadipic semialdehyde synthase putative</fullName>
    </submittedName>
</protein>
<dbReference type="GO" id="GO:0004753">
    <property type="term" value="F:saccharopine dehydrogenase activity"/>
    <property type="evidence" value="ECO:0007669"/>
    <property type="project" value="TreeGrafter"/>
</dbReference>
<dbReference type="GO" id="GO:0005737">
    <property type="term" value="C:cytoplasm"/>
    <property type="evidence" value="ECO:0007669"/>
    <property type="project" value="TreeGrafter"/>
</dbReference>
<organism evidence="2">
    <name type="scientific">Albugo laibachii Nc14</name>
    <dbReference type="NCBI Taxonomy" id="890382"/>
    <lineage>
        <taxon>Eukaryota</taxon>
        <taxon>Sar</taxon>
        <taxon>Stramenopiles</taxon>
        <taxon>Oomycota</taxon>
        <taxon>Peronosporomycetes</taxon>
        <taxon>Albuginales</taxon>
        <taxon>Albuginaceae</taxon>
        <taxon>Albugo</taxon>
    </lineage>
</organism>
<gene>
    <name evidence="2" type="primary">AlNc14C404G11399</name>
    <name evidence="2" type="ORF">ALNC14_128460</name>
</gene>
<accession>F0WYY8</accession>
<dbReference type="EMBL" id="FR824447">
    <property type="protein sequence ID" value="CCA26702.1"/>
    <property type="molecule type" value="Genomic_DNA"/>
</dbReference>
<dbReference type="GO" id="GO:0019878">
    <property type="term" value="P:lysine biosynthetic process via aminoadipic acid"/>
    <property type="evidence" value="ECO:0007669"/>
    <property type="project" value="TreeGrafter"/>
</dbReference>
<dbReference type="InterPro" id="IPR051168">
    <property type="entry name" value="AASS"/>
</dbReference>
<proteinExistence type="predicted"/>
<sequence length="105" mass="12268">MLVNGMYWDDRFPRLMSKKQLKEMYDAGDRKLLGIADITCDIRGSIEWTEYATEIEKPFALYDIQQGRMRDGLHGDEVMMMTMDQLPSELAMELSQHFGEKLVRS</sequence>